<evidence type="ECO:0000256" key="1">
    <source>
        <dbReference type="SAM" id="MobiDB-lite"/>
    </source>
</evidence>
<organism evidence="2 3">
    <name type="scientific">Solea senegalensis</name>
    <name type="common">Senegalese sole</name>
    <dbReference type="NCBI Taxonomy" id="28829"/>
    <lineage>
        <taxon>Eukaryota</taxon>
        <taxon>Metazoa</taxon>
        <taxon>Chordata</taxon>
        <taxon>Craniata</taxon>
        <taxon>Vertebrata</taxon>
        <taxon>Euteleostomi</taxon>
        <taxon>Actinopterygii</taxon>
        <taxon>Neopterygii</taxon>
        <taxon>Teleostei</taxon>
        <taxon>Neoteleostei</taxon>
        <taxon>Acanthomorphata</taxon>
        <taxon>Carangaria</taxon>
        <taxon>Pleuronectiformes</taxon>
        <taxon>Pleuronectoidei</taxon>
        <taxon>Soleidae</taxon>
        <taxon>Solea</taxon>
    </lineage>
</organism>
<dbReference type="Proteomes" id="UP000693946">
    <property type="component" value="Unassembled WGS sequence"/>
</dbReference>
<gene>
    <name evidence="2" type="ORF">JOB18_040949</name>
</gene>
<protein>
    <submittedName>
        <fullName evidence="2">Uncharacterized protein</fullName>
    </submittedName>
</protein>
<keyword evidence="3" id="KW-1185">Reference proteome</keyword>
<feature type="compositionally biased region" description="Polar residues" evidence="1">
    <location>
        <begin position="1"/>
        <end position="14"/>
    </location>
</feature>
<name>A0AAV6PM27_SOLSE</name>
<dbReference type="EMBL" id="JAGKHQ010000455">
    <property type="protein sequence ID" value="KAG7468741.1"/>
    <property type="molecule type" value="Genomic_DNA"/>
</dbReference>
<sequence>MSPLVTSASVSRPPTDTKEKQPTLLVDAPAALPTVKTPVPLPAELQFMVKELERTVSAPGVYHRLTDICSFI</sequence>
<proteinExistence type="predicted"/>
<feature type="region of interest" description="Disordered" evidence="1">
    <location>
        <begin position="1"/>
        <end position="23"/>
    </location>
</feature>
<comment type="caution">
    <text evidence="2">The sequence shown here is derived from an EMBL/GenBank/DDBJ whole genome shotgun (WGS) entry which is preliminary data.</text>
</comment>
<evidence type="ECO:0000313" key="3">
    <source>
        <dbReference type="Proteomes" id="UP000693946"/>
    </source>
</evidence>
<dbReference type="AlphaFoldDB" id="A0AAV6PM27"/>
<evidence type="ECO:0000313" key="2">
    <source>
        <dbReference type="EMBL" id="KAG7468741.1"/>
    </source>
</evidence>
<accession>A0AAV6PM27</accession>
<reference evidence="2 3" key="1">
    <citation type="journal article" date="2021" name="Sci. Rep.">
        <title>Chromosome anchoring in Senegalese sole (Solea senegalensis) reveals sex-associated markers and genome rearrangements in flatfish.</title>
        <authorList>
            <person name="Guerrero-Cozar I."/>
            <person name="Gomez-Garrido J."/>
            <person name="Berbel C."/>
            <person name="Martinez-Blanch J.F."/>
            <person name="Alioto T."/>
            <person name="Claros M.G."/>
            <person name="Gagnaire P.A."/>
            <person name="Manchado M."/>
        </authorList>
    </citation>
    <scope>NUCLEOTIDE SEQUENCE [LARGE SCALE GENOMIC DNA]</scope>
    <source>
        <strain evidence="2">Sse05_10M</strain>
    </source>
</reference>